<name>X0XLY8_9ZZZZ</name>
<dbReference type="AlphaFoldDB" id="X0XLY8"/>
<proteinExistence type="predicted"/>
<feature type="non-terminal residue" evidence="1">
    <location>
        <position position="170"/>
    </location>
</feature>
<dbReference type="EMBL" id="BARS01056618">
    <property type="protein sequence ID" value="GAG44204.1"/>
    <property type="molecule type" value="Genomic_DNA"/>
</dbReference>
<feature type="non-terminal residue" evidence="1">
    <location>
        <position position="1"/>
    </location>
</feature>
<sequence length="170" mass="17243">RLLQARRDGEAVETAEAAAQIAEALRRGSSSAIIVDGNTDTDTLATVGRFAADVGARWSLYVPPGDAGLVHGLDTSGCTFVGPEELAGADAFLIIGDIYATHPVAAHWIFEAKAKGSRMPLLAIADPATATAKFATGLYQPALGVGETARAVAAVRTGQAEGLADGGALA</sequence>
<evidence type="ECO:0000313" key="1">
    <source>
        <dbReference type="EMBL" id="GAG44204.1"/>
    </source>
</evidence>
<comment type="caution">
    <text evidence="1">The sequence shown here is derived from an EMBL/GenBank/DDBJ whole genome shotgun (WGS) entry which is preliminary data.</text>
</comment>
<dbReference type="SUPFAM" id="SSF53706">
    <property type="entry name" value="Formate dehydrogenase/DMSO reductase, domains 1-3"/>
    <property type="match status" value="1"/>
</dbReference>
<gene>
    <name evidence="1" type="ORF">S01H1_83316</name>
</gene>
<protein>
    <recommendedName>
        <fullName evidence="2">Molybdopterin oxidoreductase domain-containing protein</fullName>
    </recommendedName>
</protein>
<organism evidence="1">
    <name type="scientific">marine sediment metagenome</name>
    <dbReference type="NCBI Taxonomy" id="412755"/>
    <lineage>
        <taxon>unclassified sequences</taxon>
        <taxon>metagenomes</taxon>
        <taxon>ecological metagenomes</taxon>
    </lineage>
</organism>
<reference evidence="1" key="1">
    <citation type="journal article" date="2014" name="Front. Microbiol.">
        <title>High frequency of phylogenetically diverse reductive dehalogenase-homologous genes in deep subseafloor sedimentary metagenomes.</title>
        <authorList>
            <person name="Kawai M."/>
            <person name="Futagami T."/>
            <person name="Toyoda A."/>
            <person name="Takaki Y."/>
            <person name="Nishi S."/>
            <person name="Hori S."/>
            <person name="Arai W."/>
            <person name="Tsubouchi T."/>
            <person name="Morono Y."/>
            <person name="Uchiyama I."/>
            <person name="Ito T."/>
            <person name="Fujiyama A."/>
            <person name="Inagaki F."/>
            <person name="Takami H."/>
        </authorList>
    </citation>
    <scope>NUCLEOTIDE SEQUENCE</scope>
    <source>
        <strain evidence="1">Expedition CK06-06</strain>
    </source>
</reference>
<accession>X0XLY8</accession>
<evidence type="ECO:0008006" key="2">
    <source>
        <dbReference type="Google" id="ProtNLM"/>
    </source>
</evidence>